<evidence type="ECO:0000313" key="3">
    <source>
        <dbReference type="Proteomes" id="UP000594586"/>
    </source>
</evidence>
<dbReference type="Proteomes" id="UP000594586">
    <property type="component" value="Chromosome"/>
</dbReference>
<gene>
    <name evidence="2" type="ORF">G7Y29_03685</name>
</gene>
<sequence>MTDNSTAINSTASNPFDREPSGTAMKPATAAAKLGIYLPATPAEFRNGAVTHAQLRELQTNPPEWLSELRLNGPHPRPEVARKLGISITALKKNGMDEPLTTEQISELLQNQPEWLRLARTVKASSSSPDPDTEGTS</sequence>
<feature type="region of interest" description="Disordered" evidence="1">
    <location>
        <begin position="1"/>
        <end position="26"/>
    </location>
</feature>
<name>A0A7T0KPC9_9CORY</name>
<reference evidence="2 3" key="1">
    <citation type="submission" date="2020-11" db="EMBL/GenBank/DDBJ databases">
        <title>Corynebacterium sp. MC1420.</title>
        <authorList>
            <person name="Zhou J."/>
        </authorList>
    </citation>
    <scope>NUCLEOTIDE SEQUENCE [LARGE SCALE GENOMIC DNA]</scope>
    <source>
        <strain evidence="2 3">MC1420</strain>
    </source>
</reference>
<proteinExistence type="predicted"/>
<dbReference type="KEGG" id="cqn:G7Y29_03685"/>
<protein>
    <submittedName>
        <fullName evidence="2">Uncharacterized protein</fullName>
    </submittedName>
</protein>
<feature type="compositionally biased region" description="Polar residues" evidence="1">
    <location>
        <begin position="1"/>
        <end position="14"/>
    </location>
</feature>
<dbReference type="RefSeq" id="WP_165002042.1">
    <property type="nucleotide sequence ID" value="NZ_CP064955.1"/>
</dbReference>
<dbReference type="Pfam" id="PF19460">
    <property type="entry name" value="DUF5997"/>
    <property type="match status" value="1"/>
</dbReference>
<dbReference type="EMBL" id="CP064955">
    <property type="protein sequence ID" value="QPK83905.1"/>
    <property type="molecule type" value="Genomic_DNA"/>
</dbReference>
<evidence type="ECO:0000256" key="1">
    <source>
        <dbReference type="SAM" id="MobiDB-lite"/>
    </source>
</evidence>
<evidence type="ECO:0000313" key="2">
    <source>
        <dbReference type="EMBL" id="QPK83905.1"/>
    </source>
</evidence>
<accession>A0A7T0KPC9</accession>
<keyword evidence="3" id="KW-1185">Reference proteome</keyword>
<dbReference type="AlphaFoldDB" id="A0A7T0KPC9"/>
<organism evidence="2 3">
    <name type="scientific">Corynebacterium qintianiae</name>
    <dbReference type="NCBI Taxonomy" id="2709392"/>
    <lineage>
        <taxon>Bacteria</taxon>
        <taxon>Bacillati</taxon>
        <taxon>Actinomycetota</taxon>
        <taxon>Actinomycetes</taxon>
        <taxon>Mycobacteriales</taxon>
        <taxon>Corynebacteriaceae</taxon>
        <taxon>Corynebacterium</taxon>
    </lineage>
</organism>
<dbReference type="InterPro" id="IPR046039">
    <property type="entry name" value="DUF5997"/>
</dbReference>